<evidence type="ECO:0000313" key="2">
    <source>
        <dbReference type="Proteomes" id="UP000013307"/>
    </source>
</evidence>
<evidence type="ECO:0000313" key="1">
    <source>
        <dbReference type="EMBL" id="AGK60881.1"/>
    </source>
</evidence>
<dbReference type="InterPro" id="IPR019254">
    <property type="entry name" value="DUF2250"/>
</dbReference>
<dbReference type="HOGENOM" id="CLU_1324070_0_0_2"/>
<dbReference type="SUPFAM" id="SSF46785">
    <property type="entry name" value="Winged helix' DNA-binding domain"/>
    <property type="match status" value="1"/>
</dbReference>
<dbReference type="eggNOG" id="arCOG03698">
    <property type="taxonomic scope" value="Archaea"/>
</dbReference>
<dbReference type="InterPro" id="IPR036390">
    <property type="entry name" value="WH_DNA-bd_sf"/>
</dbReference>
<dbReference type="Proteomes" id="UP000013307">
    <property type="component" value="Chromosome"/>
</dbReference>
<name>N0BK51_9EURY</name>
<proteinExistence type="predicted"/>
<dbReference type="InterPro" id="IPR036388">
    <property type="entry name" value="WH-like_DNA-bd_sf"/>
</dbReference>
<dbReference type="Pfam" id="PF10007">
    <property type="entry name" value="DUF2250"/>
    <property type="match status" value="2"/>
</dbReference>
<dbReference type="RefSeq" id="WP_015590479.1">
    <property type="nucleotide sequence ID" value="NC_021169.1"/>
</dbReference>
<gene>
    <name evidence="1" type="ORF">Asulf_00874</name>
</gene>
<sequence length="195" mass="22625">MLDIAKLSPLHIYILIHLRRANIDYAKSISKITKIDQQEIEKALKELEELGLIDRSHGSAIKRTAARFKLSHEVHKHHTYYCLTRLGEHTSRMLRDLLGDYLSSITGYDAALDIIEYLAKAECEHAGWLARVFSMKVSDVQSLLTKLLDLGLLSECKAKVLKKKHRKGKPKKETRTHHTYYRLSRLGEMMLRYIR</sequence>
<dbReference type="STRING" id="387631.Asulf_00874"/>
<keyword evidence="2" id="KW-1185">Reference proteome</keyword>
<organism evidence="1 2">
    <name type="scientific">Archaeoglobus sulfaticallidus PM70-1</name>
    <dbReference type="NCBI Taxonomy" id="387631"/>
    <lineage>
        <taxon>Archaea</taxon>
        <taxon>Methanobacteriati</taxon>
        <taxon>Methanobacteriota</taxon>
        <taxon>Archaeoglobi</taxon>
        <taxon>Archaeoglobales</taxon>
        <taxon>Archaeoglobaceae</taxon>
        <taxon>Archaeoglobus</taxon>
    </lineage>
</organism>
<protein>
    <submittedName>
        <fullName evidence="1">Uncharacterized protein conserved in archaea</fullName>
    </submittedName>
</protein>
<dbReference type="EMBL" id="CP005290">
    <property type="protein sequence ID" value="AGK60881.1"/>
    <property type="molecule type" value="Genomic_DNA"/>
</dbReference>
<dbReference type="OrthoDB" id="45652at2157"/>
<accession>N0BK51</accession>
<dbReference type="GeneID" id="15392515"/>
<dbReference type="KEGG" id="ast:Asulf_00874"/>
<dbReference type="AlphaFoldDB" id="N0BK51"/>
<dbReference type="Gene3D" id="1.10.10.10">
    <property type="entry name" value="Winged helix-like DNA-binding domain superfamily/Winged helix DNA-binding domain"/>
    <property type="match status" value="1"/>
</dbReference>
<reference evidence="1 2" key="1">
    <citation type="journal article" date="2013" name="Genome Announc.">
        <title>Complete Genome Sequence of the Thermophilic and Facultatively Chemolithoautotrophic Sulfate Reducer Archaeoglobus sulfaticallidus Strain PM70-1T.</title>
        <authorList>
            <person name="Stokke R."/>
            <person name="Hocking W.P."/>
            <person name="Steinsbu B.O."/>
            <person name="Steen I.H."/>
        </authorList>
    </citation>
    <scope>NUCLEOTIDE SEQUENCE [LARGE SCALE GENOMIC DNA]</scope>
    <source>
        <strain evidence="1">PM70-1</strain>
    </source>
</reference>